<dbReference type="Pfam" id="PF03643">
    <property type="entry name" value="Vps26"/>
    <property type="match status" value="1"/>
</dbReference>
<dbReference type="AlphaFoldDB" id="A0A0M0JMG9"/>
<evidence type="ECO:0000256" key="2">
    <source>
        <dbReference type="SAM" id="MobiDB-lite"/>
    </source>
</evidence>
<feature type="compositionally biased region" description="Low complexity" evidence="2">
    <location>
        <begin position="322"/>
        <end position="331"/>
    </location>
</feature>
<dbReference type="InterPro" id="IPR028934">
    <property type="entry name" value="Vps26-related"/>
</dbReference>
<dbReference type="InterPro" id="IPR014752">
    <property type="entry name" value="Arrestin-like_C"/>
</dbReference>
<keyword evidence="4" id="KW-1185">Reference proteome</keyword>
<accession>A0A0M0JMG9</accession>
<dbReference type="FunFam" id="2.60.40.640:FF:000024">
    <property type="entry name" value="Down syndrome critical region protein 3"/>
    <property type="match status" value="1"/>
</dbReference>
<evidence type="ECO:0000256" key="1">
    <source>
        <dbReference type="ARBA" id="ARBA00009100"/>
    </source>
</evidence>
<proteinExistence type="inferred from homology"/>
<name>A0A0M0JMG9_9EUKA</name>
<feature type="region of interest" description="Disordered" evidence="2">
    <location>
        <begin position="384"/>
        <end position="481"/>
    </location>
</feature>
<dbReference type="OrthoDB" id="10263384at2759"/>
<evidence type="ECO:0000313" key="4">
    <source>
        <dbReference type="Proteomes" id="UP000037460"/>
    </source>
</evidence>
<dbReference type="Gene3D" id="2.60.40.640">
    <property type="match status" value="2"/>
</dbReference>
<feature type="compositionally biased region" description="Pro residues" evidence="2">
    <location>
        <begin position="420"/>
        <end position="441"/>
    </location>
</feature>
<organism evidence="3 4">
    <name type="scientific">Chrysochromulina tobinii</name>
    <dbReference type="NCBI Taxonomy" id="1460289"/>
    <lineage>
        <taxon>Eukaryota</taxon>
        <taxon>Haptista</taxon>
        <taxon>Haptophyta</taxon>
        <taxon>Prymnesiophyceae</taxon>
        <taxon>Prymnesiales</taxon>
        <taxon>Chrysochromulinaceae</taxon>
        <taxon>Chrysochromulina</taxon>
    </lineage>
</organism>
<feature type="region of interest" description="Disordered" evidence="2">
    <location>
        <begin position="322"/>
        <end position="362"/>
    </location>
</feature>
<evidence type="ECO:0000313" key="3">
    <source>
        <dbReference type="EMBL" id="KOO27695.1"/>
    </source>
</evidence>
<feature type="compositionally biased region" description="Low complexity" evidence="2">
    <location>
        <begin position="442"/>
        <end position="451"/>
    </location>
</feature>
<reference evidence="4" key="1">
    <citation type="journal article" date="2015" name="PLoS Genet.">
        <title>Genome Sequence and Transcriptome Analyses of Chrysochromulina tobin: Metabolic Tools for Enhanced Algal Fitness in the Prominent Order Prymnesiales (Haptophyceae).</title>
        <authorList>
            <person name="Hovde B.T."/>
            <person name="Deodato C.R."/>
            <person name="Hunsperger H.M."/>
            <person name="Ryken S.A."/>
            <person name="Yost W."/>
            <person name="Jha R.K."/>
            <person name="Patterson J."/>
            <person name="Monnat R.J. Jr."/>
            <person name="Barlow S.B."/>
            <person name="Starkenburg S.R."/>
            <person name="Cattolico R.A."/>
        </authorList>
    </citation>
    <scope>NUCLEOTIDE SEQUENCE</scope>
    <source>
        <strain evidence="4">CCMP291</strain>
    </source>
</reference>
<gene>
    <name evidence="3" type="ORF">Ctob_012450</name>
</gene>
<dbReference type="Proteomes" id="UP000037460">
    <property type="component" value="Unassembled WGS sequence"/>
</dbReference>
<sequence length="481" mass="51156">MSVEIRLSRIDRVYNPGQTLKGVVNVHGRGAPLPHEGISLVAEGQASLQLSAKSVGLFEAFYSSIKPVQLLMHSAELQPPGKLPDGGVDFDFEIELKPALGEKLLESYHGVFINIQYVITVEVRRGMLNKNLKRSIEFIIEAPEPKPPKINSAPFSIVPESLENVRKSALHHVPTFKITGQLDTTICNISLPLTGEVVVEECTATIKSIELQLVRVETCSYNDGMAREATEIQNIQIADGPICHHWPIPIHMVFPRLFTCPTVSTRSFKVDFEVNLVILFSDGHLLTENFPLKLCRASPSLAPPTPTASATAADLNALSAASDPLGAPADPLGGGPSFTVGPVGAPRETPREDDGKMAPNPANALIRKGLNETADDALKLLEQMAGNDVRRKPAPAAAEPEEEEDPLGGNSGGDPLGGLAPPPPPPKKVAAPAPAPAPAPKKAPALDPLKAMMEAQEADPLSRMDLGVDPVDDDGPLGPLG</sequence>
<comment type="caution">
    <text evidence="3">The sequence shown here is derived from an EMBL/GenBank/DDBJ whole genome shotgun (WGS) entry which is preliminary data.</text>
</comment>
<dbReference type="EMBL" id="JWZX01002682">
    <property type="protein sequence ID" value="KOO27695.1"/>
    <property type="molecule type" value="Genomic_DNA"/>
</dbReference>
<protein>
    <submittedName>
        <fullName evidence="3">Down syndrome critical region protein 3</fullName>
    </submittedName>
</protein>
<dbReference type="GO" id="GO:0006886">
    <property type="term" value="P:intracellular protein transport"/>
    <property type="evidence" value="ECO:0007669"/>
    <property type="project" value="InterPro"/>
</dbReference>
<dbReference type="PANTHER" id="PTHR12233">
    <property type="entry name" value="VACUOLAR PROTEIN SORTING 26 RELATED"/>
    <property type="match status" value="1"/>
</dbReference>
<comment type="similarity">
    <text evidence="1">Belongs to the VPS26 family.</text>
</comment>